<evidence type="ECO:0000313" key="1">
    <source>
        <dbReference type="EMBL" id="PLW38729.1"/>
    </source>
</evidence>
<protein>
    <submittedName>
        <fullName evidence="1">Uncharacterized protein</fullName>
    </submittedName>
</protein>
<organism evidence="1 2">
    <name type="scientific">Puccinia coronata f. sp. avenae</name>
    <dbReference type="NCBI Taxonomy" id="200324"/>
    <lineage>
        <taxon>Eukaryota</taxon>
        <taxon>Fungi</taxon>
        <taxon>Dikarya</taxon>
        <taxon>Basidiomycota</taxon>
        <taxon>Pucciniomycotina</taxon>
        <taxon>Pucciniomycetes</taxon>
        <taxon>Pucciniales</taxon>
        <taxon>Pucciniaceae</taxon>
        <taxon>Puccinia</taxon>
    </lineage>
</organism>
<accession>A0A2N5ULU4</accession>
<proteinExistence type="predicted"/>
<name>A0A2N5ULU4_9BASI</name>
<dbReference type="AlphaFoldDB" id="A0A2N5ULU4"/>
<evidence type="ECO:0000313" key="2">
    <source>
        <dbReference type="Proteomes" id="UP000235392"/>
    </source>
</evidence>
<dbReference type="EMBL" id="PGCI01000124">
    <property type="protein sequence ID" value="PLW38729.1"/>
    <property type="molecule type" value="Genomic_DNA"/>
</dbReference>
<reference evidence="1 2" key="1">
    <citation type="submission" date="2017-11" db="EMBL/GenBank/DDBJ databases">
        <title>De novo assembly and phasing of dikaryotic genomes from two isolates of Puccinia coronata f. sp. avenae, the causal agent of oat crown rust.</title>
        <authorList>
            <person name="Miller M.E."/>
            <person name="Zhang Y."/>
            <person name="Omidvar V."/>
            <person name="Sperschneider J."/>
            <person name="Schwessinger B."/>
            <person name="Raley C."/>
            <person name="Palmer J.M."/>
            <person name="Garnica D."/>
            <person name="Upadhyaya N."/>
            <person name="Rathjen J."/>
            <person name="Taylor J.M."/>
            <person name="Park R.F."/>
            <person name="Dodds P.N."/>
            <person name="Hirsch C.D."/>
            <person name="Kianian S.F."/>
            <person name="Figueroa M."/>
        </authorList>
    </citation>
    <scope>NUCLEOTIDE SEQUENCE [LARGE SCALE GENOMIC DNA]</scope>
    <source>
        <strain evidence="1">12SD80</strain>
    </source>
</reference>
<comment type="caution">
    <text evidence="1">The sequence shown here is derived from an EMBL/GenBank/DDBJ whole genome shotgun (WGS) entry which is preliminary data.</text>
</comment>
<sequence>MVMPSDKITSTGQLVVLRPQPANLWYSDLNRPTCGTQTSTGQLVVLNKPQTSQLVVLRLQPANLWDSVIKF</sequence>
<dbReference type="Proteomes" id="UP000235392">
    <property type="component" value="Unassembled WGS sequence"/>
</dbReference>
<gene>
    <name evidence="1" type="ORF">PCASD_11549</name>
</gene>